<feature type="compositionally biased region" description="Basic and acidic residues" evidence="1">
    <location>
        <begin position="67"/>
        <end position="90"/>
    </location>
</feature>
<gene>
    <name evidence="2" type="ORF">AVEN_183455_1</name>
</gene>
<evidence type="ECO:0000256" key="1">
    <source>
        <dbReference type="SAM" id="MobiDB-lite"/>
    </source>
</evidence>
<proteinExistence type="predicted"/>
<dbReference type="Proteomes" id="UP000499080">
    <property type="component" value="Unassembled WGS sequence"/>
</dbReference>
<accession>A0A4Y2EGD0</accession>
<reference evidence="2 3" key="1">
    <citation type="journal article" date="2019" name="Sci. Rep.">
        <title>Orb-weaving spider Araneus ventricosus genome elucidates the spidroin gene catalogue.</title>
        <authorList>
            <person name="Kono N."/>
            <person name="Nakamura H."/>
            <person name="Ohtoshi R."/>
            <person name="Moran D.A.P."/>
            <person name="Shinohara A."/>
            <person name="Yoshida Y."/>
            <person name="Fujiwara M."/>
            <person name="Mori M."/>
            <person name="Tomita M."/>
            <person name="Arakawa K."/>
        </authorList>
    </citation>
    <scope>NUCLEOTIDE SEQUENCE [LARGE SCALE GENOMIC DNA]</scope>
</reference>
<feature type="compositionally biased region" description="Basic residues" evidence="1">
    <location>
        <begin position="53"/>
        <end position="66"/>
    </location>
</feature>
<feature type="region of interest" description="Disordered" evidence="1">
    <location>
        <begin position="37"/>
        <end position="130"/>
    </location>
</feature>
<dbReference type="EMBL" id="BGPR01092361">
    <property type="protein sequence ID" value="GBM26904.1"/>
    <property type="molecule type" value="Genomic_DNA"/>
</dbReference>
<organism evidence="2 3">
    <name type="scientific">Araneus ventricosus</name>
    <name type="common">Orbweaver spider</name>
    <name type="synonym">Epeira ventricosa</name>
    <dbReference type="NCBI Taxonomy" id="182803"/>
    <lineage>
        <taxon>Eukaryota</taxon>
        <taxon>Metazoa</taxon>
        <taxon>Ecdysozoa</taxon>
        <taxon>Arthropoda</taxon>
        <taxon>Chelicerata</taxon>
        <taxon>Arachnida</taxon>
        <taxon>Araneae</taxon>
        <taxon>Araneomorphae</taxon>
        <taxon>Entelegynae</taxon>
        <taxon>Araneoidea</taxon>
        <taxon>Araneidae</taxon>
        <taxon>Araneus</taxon>
    </lineage>
</organism>
<evidence type="ECO:0000313" key="3">
    <source>
        <dbReference type="Proteomes" id="UP000499080"/>
    </source>
</evidence>
<dbReference type="AlphaFoldDB" id="A0A4Y2EGD0"/>
<sequence length="130" mass="14301">MERIPPGSASPQKKLSNPYASTAEKLATWQHGEAAKLDLSLRNPQLDNQEKATHKRRPMSPRKKLKHIDDSKLEEQTSRRGGVHLDDSESHINAGRKCNTNETGGLLGAVAGKPSTATHRGVRMENRNSS</sequence>
<keyword evidence="3" id="KW-1185">Reference proteome</keyword>
<feature type="region of interest" description="Disordered" evidence="1">
    <location>
        <begin position="1"/>
        <end position="22"/>
    </location>
</feature>
<evidence type="ECO:0000313" key="2">
    <source>
        <dbReference type="EMBL" id="GBM26904.1"/>
    </source>
</evidence>
<feature type="compositionally biased region" description="Polar residues" evidence="1">
    <location>
        <begin position="9"/>
        <end position="20"/>
    </location>
</feature>
<comment type="caution">
    <text evidence="2">The sequence shown here is derived from an EMBL/GenBank/DDBJ whole genome shotgun (WGS) entry which is preliminary data.</text>
</comment>
<name>A0A4Y2EGD0_ARAVE</name>
<protein>
    <submittedName>
        <fullName evidence="2">Uncharacterized protein</fullName>
    </submittedName>
</protein>